<reference evidence="1" key="1">
    <citation type="submission" date="2018-05" db="EMBL/GenBank/DDBJ databases">
        <authorList>
            <person name="Lanie J.A."/>
            <person name="Ng W.-L."/>
            <person name="Kazmierczak K.M."/>
            <person name="Andrzejewski T.M."/>
            <person name="Davidsen T.M."/>
            <person name="Wayne K.J."/>
            <person name="Tettelin H."/>
            <person name="Glass J.I."/>
            <person name="Rusch D."/>
            <person name="Podicherti R."/>
            <person name="Tsui H.-C.T."/>
            <person name="Winkler M.E."/>
        </authorList>
    </citation>
    <scope>NUCLEOTIDE SEQUENCE</scope>
</reference>
<proteinExistence type="predicted"/>
<dbReference type="EMBL" id="UINC01001261">
    <property type="protein sequence ID" value="SUZ75869.1"/>
    <property type="molecule type" value="Genomic_DNA"/>
</dbReference>
<sequence>MALTVETKDCTALSDAEIEEMADLIDDEPVVFDVGELSKQRDAWVLVTQVRDGSKLAAYGFCTLERVGGDPTVLIGLAAVRRTSRRESALKAMVTDQMRRAVLAFPDEDVLVASQMSDPAAFDAYKPLSRVVPRPGYEANGEDRAWGRRLAKRFDVRGEYKAREFRVYGEGSPSLVLNHCSSKPEAIDAEVVALFDGHEASNGDALVAFGWATREKLAKLL</sequence>
<evidence type="ECO:0000313" key="1">
    <source>
        <dbReference type="EMBL" id="SUZ75869.1"/>
    </source>
</evidence>
<gene>
    <name evidence="1" type="ORF">METZ01_LOCUS28723</name>
</gene>
<dbReference type="AlphaFoldDB" id="A0A381QBT9"/>
<evidence type="ECO:0008006" key="2">
    <source>
        <dbReference type="Google" id="ProtNLM"/>
    </source>
</evidence>
<accession>A0A381QBT9</accession>
<organism evidence="1">
    <name type="scientific">marine metagenome</name>
    <dbReference type="NCBI Taxonomy" id="408172"/>
    <lineage>
        <taxon>unclassified sequences</taxon>
        <taxon>metagenomes</taxon>
        <taxon>ecological metagenomes</taxon>
    </lineage>
</organism>
<name>A0A381QBT9_9ZZZZ</name>
<protein>
    <recommendedName>
        <fullName evidence="2">N-acetyltransferase domain-containing protein</fullName>
    </recommendedName>
</protein>